<evidence type="ECO:0000256" key="1">
    <source>
        <dbReference type="SAM" id="MobiDB-lite"/>
    </source>
</evidence>
<reference evidence="2" key="1">
    <citation type="submission" date="2018-11" db="EMBL/GenBank/DDBJ databases">
        <authorList>
            <person name="Alioto T."/>
            <person name="Alioto T."/>
        </authorList>
    </citation>
    <scope>NUCLEOTIDE SEQUENCE</scope>
</reference>
<feature type="compositionally biased region" description="Polar residues" evidence="1">
    <location>
        <begin position="62"/>
        <end position="74"/>
    </location>
</feature>
<proteinExistence type="predicted"/>
<comment type="caution">
    <text evidence="2">The sequence shown here is derived from an EMBL/GenBank/DDBJ whole genome shotgun (WGS) entry which is preliminary data.</text>
</comment>
<dbReference type="AlphaFoldDB" id="A0A8B6F560"/>
<protein>
    <submittedName>
        <fullName evidence="2">Uncharacterized protein</fullName>
    </submittedName>
</protein>
<sequence length="152" mass="17638">MNQILEAMTNNNIGISHDMTPKEKEELTQLKEKAKEKEEKSGEIQVQSTRPTVGNVHKETESIVNNKQHVNSFNRSKHHVSSRAFSKLRDESDFGSDDNNNIDISHDTTPKEKEELTQLKEKAKEKEEKYQGKFRFRVRGPPWAMYIKKLSP</sequence>
<organism evidence="2 3">
    <name type="scientific">Mytilus galloprovincialis</name>
    <name type="common">Mediterranean mussel</name>
    <dbReference type="NCBI Taxonomy" id="29158"/>
    <lineage>
        <taxon>Eukaryota</taxon>
        <taxon>Metazoa</taxon>
        <taxon>Spiralia</taxon>
        <taxon>Lophotrochozoa</taxon>
        <taxon>Mollusca</taxon>
        <taxon>Bivalvia</taxon>
        <taxon>Autobranchia</taxon>
        <taxon>Pteriomorphia</taxon>
        <taxon>Mytilida</taxon>
        <taxon>Mytiloidea</taxon>
        <taxon>Mytilidae</taxon>
        <taxon>Mytilinae</taxon>
        <taxon>Mytilus</taxon>
    </lineage>
</organism>
<name>A0A8B6F560_MYTGA</name>
<accession>A0A8B6F560</accession>
<keyword evidence="3" id="KW-1185">Reference proteome</keyword>
<evidence type="ECO:0000313" key="3">
    <source>
        <dbReference type="Proteomes" id="UP000596742"/>
    </source>
</evidence>
<feature type="compositionally biased region" description="Basic and acidic residues" evidence="1">
    <location>
        <begin position="19"/>
        <end position="42"/>
    </location>
</feature>
<evidence type="ECO:0000313" key="2">
    <source>
        <dbReference type="EMBL" id="VDI43631.1"/>
    </source>
</evidence>
<feature type="compositionally biased region" description="Basic and acidic residues" evidence="1">
    <location>
        <begin position="104"/>
        <end position="116"/>
    </location>
</feature>
<dbReference type="Proteomes" id="UP000596742">
    <property type="component" value="Unassembled WGS sequence"/>
</dbReference>
<gene>
    <name evidence="2" type="ORF">MGAL_10B079564</name>
</gene>
<feature type="region of interest" description="Disordered" evidence="1">
    <location>
        <begin position="9"/>
        <end position="116"/>
    </location>
</feature>
<dbReference type="EMBL" id="UYJE01006166">
    <property type="protein sequence ID" value="VDI43631.1"/>
    <property type="molecule type" value="Genomic_DNA"/>
</dbReference>